<dbReference type="EMBL" id="DSRU01000099">
    <property type="protein sequence ID" value="HFM97656.1"/>
    <property type="molecule type" value="Genomic_DNA"/>
</dbReference>
<organism evidence="2">
    <name type="scientific">Oscillatoriales cyanobacterium SpSt-418</name>
    <dbReference type="NCBI Taxonomy" id="2282169"/>
    <lineage>
        <taxon>Bacteria</taxon>
        <taxon>Bacillati</taxon>
        <taxon>Cyanobacteriota</taxon>
        <taxon>Cyanophyceae</taxon>
        <taxon>Oscillatoriophycideae</taxon>
        <taxon>Oscillatoriales</taxon>
    </lineage>
</organism>
<dbReference type="AlphaFoldDB" id="A0A7C3PH49"/>
<proteinExistence type="predicted"/>
<comment type="caution">
    <text evidence="2">The sequence shown here is derived from an EMBL/GenBank/DDBJ whole genome shotgun (WGS) entry which is preliminary data.</text>
</comment>
<name>A0A7C3PH49_9CYAN</name>
<gene>
    <name evidence="2" type="ORF">ENR64_07775</name>
</gene>
<sequence>MSEHDIADCPKCEKRDFVLKEDGVWICLKCGYTQKMPKSKYDPAPEPSILSILFAAFLIGLFMMAALGL</sequence>
<reference evidence="2" key="1">
    <citation type="journal article" date="2020" name="mSystems">
        <title>Genome- and Community-Level Interaction Insights into Carbon Utilization and Element Cycling Functions of Hydrothermarchaeota in Hydrothermal Sediment.</title>
        <authorList>
            <person name="Zhou Z."/>
            <person name="Liu Y."/>
            <person name="Xu W."/>
            <person name="Pan J."/>
            <person name="Luo Z.H."/>
            <person name="Li M."/>
        </authorList>
    </citation>
    <scope>NUCLEOTIDE SEQUENCE [LARGE SCALE GENOMIC DNA]</scope>
    <source>
        <strain evidence="2">SpSt-418</strain>
    </source>
</reference>
<keyword evidence="1" id="KW-1133">Transmembrane helix</keyword>
<evidence type="ECO:0000256" key="1">
    <source>
        <dbReference type="SAM" id="Phobius"/>
    </source>
</evidence>
<keyword evidence="1" id="KW-0472">Membrane</keyword>
<feature type="transmembrane region" description="Helical" evidence="1">
    <location>
        <begin position="48"/>
        <end position="67"/>
    </location>
</feature>
<accession>A0A7C3PH49</accession>
<evidence type="ECO:0008006" key="3">
    <source>
        <dbReference type="Google" id="ProtNLM"/>
    </source>
</evidence>
<evidence type="ECO:0000313" key="2">
    <source>
        <dbReference type="EMBL" id="HFM97656.1"/>
    </source>
</evidence>
<protein>
    <recommendedName>
        <fullName evidence="3">TFIIB-type zinc ribbon-containing protein</fullName>
    </recommendedName>
</protein>
<keyword evidence="1" id="KW-0812">Transmembrane</keyword>